<name>A0A9E7MA18_9EURY</name>
<dbReference type="KEGG" id="thei:K1720_01225"/>
<dbReference type="InterPro" id="IPR013766">
    <property type="entry name" value="Thioredoxin_domain"/>
</dbReference>
<accession>A0A9E7MA18</accession>
<dbReference type="Proteomes" id="UP001056425">
    <property type="component" value="Chromosome"/>
</dbReference>
<reference evidence="2 3" key="1">
    <citation type="submission" date="2021-08" db="EMBL/GenBank/DDBJ databases">
        <title>Thermococcus onnuriiensis IOH2.</title>
        <authorList>
            <person name="Park Y.-J."/>
        </authorList>
    </citation>
    <scope>NUCLEOTIDE SEQUENCE [LARGE SCALE GENOMIC DNA]</scope>
    <source>
        <strain evidence="2 3">IOH2</strain>
    </source>
</reference>
<dbReference type="Gene3D" id="3.40.30.10">
    <property type="entry name" value="Glutaredoxin"/>
    <property type="match status" value="1"/>
</dbReference>
<keyword evidence="3" id="KW-1185">Reference proteome</keyword>
<dbReference type="InterPro" id="IPR017937">
    <property type="entry name" value="Thioredoxin_CS"/>
</dbReference>
<dbReference type="InterPro" id="IPR050620">
    <property type="entry name" value="Thioredoxin_H-type-like"/>
</dbReference>
<proteinExistence type="predicted"/>
<organism evidence="2 3">
    <name type="scientific">Thermococcus argininiproducens</name>
    <dbReference type="NCBI Taxonomy" id="2866384"/>
    <lineage>
        <taxon>Archaea</taxon>
        <taxon>Methanobacteriati</taxon>
        <taxon>Methanobacteriota</taxon>
        <taxon>Thermococci</taxon>
        <taxon>Thermococcales</taxon>
        <taxon>Thermococcaceae</taxon>
        <taxon>Thermococcus</taxon>
    </lineage>
</organism>
<dbReference type="PANTHER" id="PTHR10438:SF468">
    <property type="entry name" value="THIOREDOXIN-1-RELATED"/>
    <property type="match status" value="1"/>
</dbReference>
<dbReference type="PROSITE" id="PS00194">
    <property type="entry name" value="THIOREDOXIN_1"/>
    <property type="match status" value="1"/>
</dbReference>
<dbReference type="SUPFAM" id="SSF52833">
    <property type="entry name" value="Thioredoxin-like"/>
    <property type="match status" value="1"/>
</dbReference>
<dbReference type="RefSeq" id="WP_251949420.1">
    <property type="nucleotide sequence ID" value="NZ_CP080572.1"/>
</dbReference>
<dbReference type="PANTHER" id="PTHR10438">
    <property type="entry name" value="THIOREDOXIN"/>
    <property type="match status" value="1"/>
</dbReference>
<dbReference type="EMBL" id="CP080572">
    <property type="protein sequence ID" value="USH00135.1"/>
    <property type="molecule type" value="Genomic_DNA"/>
</dbReference>
<dbReference type="InterPro" id="IPR036249">
    <property type="entry name" value="Thioredoxin-like_sf"/>
</dbReference>
<sequence>MIKEFDGDFEVIKRAKYTLLWFSSPGCPPCKMIEPFMHELSEKYKEVEFWEVDIEKYPRVAQTFEILNVPTLVYLKKGGEVDRQNLVRRKEEVEERLKKLLKV</sequence>
<dbReference type="Pfam" id="PF00085">
    <property type="entry name" value="Thioredoxin"/>
    <property type="match status" value="1"/>
</dbReference>
<dbReference type="PROSITE" id="PS51352">
    <property type="entry name" value="THIOREDOXIN_2"/>
    <property type="match status" value="1"/>
</dbReference>
<protein>
    <submittedName>
        <fullName evidence="2">Thioredoxin family protein</fullName>
    </submittedName>
</protein>
<dbReference type="AlphaFoldDB" id="A0A9E7MA18"/>
<evidence type="ECO:0000259" key="1">
    <source>
        <dbReference type="PROSITE" id="PS51352"/>
    </source>
</evidence>
<evidence type="ECO:0000313" key="2">
    <source>
        <dbReference type="EMBL" id="USH00135.1"/>
    </source>
</evidence>
<feature type="domain" description="Thioredoxin" evidence="1">
    <location>
        <begin position="1"/>
        <end position="102"/>
    </location>
</feature>
<gene>
    <name evidence="2" type="ORF">K1720_01225</name>
</gene>
<dbReference type="CDD" id="cd02947">
    <property type="entry name" value="TRX_family"/>
    <property type="match status" value="1"/>
</dbReference>
<evidence type="ECO:0000313" key="3">
    <source>
        <dbReference type="Proteomes" id="UP001056425"/>
    </source>
</evidence>
<dbReference type="GeneID" id="72776922"/>